<keyword evidence="2" id="KW-1133">Transmembrane helix</keyword>
<dbReference type="SUPFAM" id="SSF51126">
    <property type="entry name" value="Pectin lyase-like"/>
    <property type="match status" value="1"/>
</dbReference>
<feature type="transmembrane region" description="Helical" evidence="2">
    <location>
        <begin position="731"/>
        <end position="754"/>
    </location>
</feature>
<keyword evidence="4" id="KW-1185">Reference proteome</keyword>
<evidence type="ECO:0000313" key="3">
    <source>
        <dbReference type="EMBL" id="ELR24676.1"/>
    </source>
</evidence>
<dbReference type="InterPro" id="IPR011050">
    <property type="entry name" value="Pectin_lyase_fold/virulence"/>
</dbReference>
<dbReference type="OrthoDB" id="5956805at2759"/>
<feature type="transmembrane region" description="Helical" evidence="2">
    <location>
        <begin position="886"/>
        <end position="906"/>
    </location>
</feature>
<evidence type="ECO:0008006" key="5">
    <source>
        <dbReference type="Google" id="ProtNLM"/>
    </source>
</evidence>
<dbReference type="GeneID" id="14925700"/>
<dbReference type="Proteomes" id="UP000011083">
    <property type="component" value="Unassembled WGS sequence"/>
</dbReference>
<dbReference type="PANTHER" id="PTHR11319:SF35">
    <property type="entry name" value="OUTER MEMBRANE PROTEIN PMPC-RELATED"/>
    <property type="match status" value="1"/>
</dbReference>
<proteinExistence type="predicted"/>
<keyword evidence="2" id="KW-0472">Membrane</keyword>
<evidence type="ECO:0000256" key="1">
    <source>
        <dbReference type="SAM" id="MobiDB-lite"/>
    </source>
</evidence>
<dbReference type="KEGG" id="acan:ACA1_173030"/>
<dbReference type="OMA" id="RWWESAN"/>
<keyword evidence="2" id="KW-0812">Transmembrane</keyword>
<accession>L8HJX2</accession>
<reference evidence="3 4" key="1">
    <citation type="journal article" date="2013" name="Genome Biol.">
        <title>Genome of Acanthamoeba castellanii highlights extensive lateral gene transfer and early evolution of tyrosine kinase signaling.</title>
        <authorList>
            <person name="Clarke M."/>
            <person name="Lohan A.J."/>
            <person name="Liu B."/>
            <person name="Lagkouvardos I."/>
            <person name="Roy S."/>
            <person name="Zafar N."/>
            <person name="Bertelli C."/>
            <person name="Schilde C."/>
            <person name="Kianianmomeni A."/>
            <person name="Burglin T.R."/>
            <person name="Frech C."/>
            <person name="Turcotte B."/>
            <person name="Kopec K.O."/>
            <person name="Synnott J.M."/>
            <person name="Choo C."/>
            <person name="Paponov I."/>
            <person name="Finkler A."/>
            <person name="Soon Heng Tan C."/>
            <person name="Hutchins A.P."/>
            <person name="Weinmeier T."/>
            <person name="Rattei T."/>
            <person name="Chu J.S."/>
            <person name="Gimenez G."/>
            <person name="Irimia M."/>
            <person name="Rigden D.J."/>
            <person name="Fitzpatrick D.A."/>
            <person name="Lorenzo-Morales J."/>
            <person name="Bateman A."/>
            <person name="Chiu C.H."/>
            <person name="Tang P."/>
            <person name="Hegemann P."/>
            <person name="Fromm H."/>
            <person name="Raoult D."/>
            <person name="Greub G."/>
            <person name="Miranda-Saavedra D."/>
            <person name="Chen N."/>
            <person name="Nash P."/>
            <person name="Ginger M.L."/>
            <person name="Horn M."/>
            <person name="Schaap P."/>
            <person name="Caler L."/>
            <person name="Loftus B."/>
        </authorList>
    </citation>
    <scope>NUCLEOTIDE SEQUENCE [LARGE SCALE GENOMIC DNA]</scope>
    <source>
        <strain evidence="3 4">Neff</strain>
    </source>
</reference>
<dbReference type="VEuPathDB" id="AmoebaDB:ACA1_173030"/>
<organism evidence="3 4">
    <name type="scientific">Acanthamoeba castellanii (strain ATCC 30010 / Neff)</name>
    <dbReference type="NCBI Taxonomy" id="1257118"/>
    <lineage>
        <taxon>Eukaryota</taxon>
        <taxon>Amoebozoa</taxon>
        <taxon>Discosea</taxon>
        <taxon>Longamoebia</taxon>
        <taxon>Centramoebida</taxon>
        <taxon>Acanthamoebidae</taxon>
        <taxon>Acanthamoeba</taxon>
    </lineage>
</organism>
<feature type="region of interest" description="Disordered" evidence="1">
    <location>
        <begin position="700"/>
        <end position="721"/>
    </location>
</feature>
<feature type="transmembrane region" description="Helical" evidence="2">
    <location>
        <begin position="774"/>
        <end position="797"/>
    </location>
</feature>
<name>L8HJX2_ACACF</name>
<feature type="transmembrane region" description="Helical" evidence="2">
    <location>
        <begin position="651"/>
        <end position="676"/>
    </location>
</feature>
<feature type="transmembrane region" description="Helical" evidence="2">
    <location>
        <begin position="565"/>
        <end position="586"/>
    </location>
</feature>
<dbReference type="PANTHER" id="PTHR11319">
    <property type="entry name" value="G PROTEIN-COUPLED RECEPTOR-RELATED"/>
    <property type="match status" value="1"/>
</dbReference>
<evidence type="ECO:0000313" key="4">
    <source>
        <dbReference type="Proteomes" id="UP000011083"/>
    </source>
</evidence>
<protein>
    <recommendedName>
        <fullName evidence="5">Right handed beta helix domain-containing protein</fullName>
    </recommendedName>
</protein>
<sequence>MTITAINGTAVLDCAHSGRAFNIVAGPPLPPVSVTLRGFTVRNGRAEAGGAVAAVAAHGDAEALEVNNSCNDQGGAVALSANDAEASAYDFVGNRFEANALVTYDNYPSSILYGAGLAAEVLAANDSVLRFRDNLLVRNTGCNNFTDPDSGCPSALGAGLALQLDWVTNVSLEFVANRFEANAASQGAGVFMECNDYDQVSASFLDNAFLGNEAQANGGGLALFYGLDDVDSYQGRASLVLDSNVFHGNNASSGGAALIQHAPDRERFQCNQWLYRGSTTLTNSEFLGNAALGSGGALFLTQGTTTLSNCSFHGNQAMVGGGLSLNSDSTAISIDTSLFADNRASFAGHDLWSGSFGAFTMTDSTLQPAGNSSGGNREGLVLVIPHVAQAYVDDTRLTCAPGQQVQNQSSLAPFIQPCQNSLGAGSALVSINLGCASCASRSYNLVADSVQLSTGDDDDAVTTAAAANSNYTCHDCPGGADCPLGGAAVRVLPGFWCQRRAADPSALQCFRCPPGYCSSASDHPRSWDDACVGRRTGPLCGQCAAGFSEAFGTVECAPDDQCDDAAWLVPVALVVGAAYVLLVLCFQLRRHPLWKSITYFMQVVPLIASLDNPGLRATIGLFALDPSAVGLHLSACPWPGTTAVAKMTASYVIPAVLLAELALVWLGHRVVVGGFVRAVQSRRRRGPLLQHHRVNTAADYNYEDDDDDKPQSTEGGDDVASTTAAKATTPYAAAGMALGLLLYQSIAGTTLALLHCVEVDGVTRLFRSGAVECFAGWQWGLVAVLALIVAPFPLLLLAARIVLGRYRATSATARGVLGVLEGPYRPGRRWWESANMARRLVLAALATFVVDPVWRAMALFGACLVALLLHVHLAPFASRAYGSAETAFLAILAAIAALQGPLAAYAQLGAGLGGSTATIIANDVQVALTLLPLAYCALVALWLNARWLVEPLLPELVRRWLGFIANDDTENAIEELSMAERRFADERLALLHQD</sequence>
<dbReference type="RefSeq" id="XP_004356576.1">
    <property type="nucleotide sequence ID" value="XM_004356523.1"/>
</dbReference>
<gene>
    <name evidence="3" type="ORF">ACA1_173030</name>
</gene>
<dbReference type="AlphaFoldDB" id="L8HJX2"/>
<feature type="transmembrane region" description="Helical" evidence="2">
    <location>
        <begin position="856"/>
        <end position="874"/>
    </location>
</feature>
<feature type="transmembrane region" description="Helical" evidence="2">
    <location>
        <begin position="926"/>
        <end position="949"/>
    </location>
</feature>
<dbReference type="EMBL" id="KB007811">
    <property type="protein sequence ID" value="ELR24676.1"/>
    <property type="molecule type" value="Genomic_DNA"/>
</dbReference>
<evidence type="ECO:0000256" key="2">
    <source>
        <dbReference type="SAM" id="Phobius"/>
    </source>
</evidence>